<dbReference type="AlphaFoldDB" id="A0AAW2L5L6"/>
<accession>A0AAW2L5L6</accession>
<feature type="compositionally biased region" description="Basic and acidic residues" evidence="1">
    <location>
        <begin position="1"/>
        <end position="13"/>
    </location>
</feature>
<dbReference type="EMBL" id="JACGWK010000015">
    <property type="protein sequence ID" value="KAL0314657.1"/>
    <property type="molecule type" value="Genomic_DNA"/>
</dbReference>
<feature type="compositionally biased region" description="Pro residues" evidence="1">
    <location>
        <begin position="28"/>
        <end position="42"/>
    </location>
</feature>
<protein>
    <submittedName>
        <fullName evidence="2">Uncharacterized protein</fullName>
    </submittedName>
</protein>
<evidence type="ECO:0000256" key="1">
    <source>
        <dbReference type="SAM" id="MobiDB-lite"/>
    </source>
</evidence>
<feature type="region of interest" description="Disordered" evidence="1">
    <location>
        <begin position="1"/>
        <end position="50"/>
    </location>
</feature>
<reference evidence="2" key="1">
    <citation type="submission" date="2020-06" db="EMBL/GenBank/DDBJ databases">
        <authorList>
            <person name="Li T."/>
            <person name="Hu X."/>
            <person name="Zhang T."/>
            <person name="Song X."/>
            <person name="Zhang H."/>
            <person name="Dai N."/>
            <person name="Sheng W."/>
            <person name="Hou X."/>
            <person name="Wei L."/>
        </authorList>
    </citation>
    <scope>NUCLEOTIDE SEQUENCE</scope>
    <source>
        <strain evidence="2">G01</strain>
        <tissue evidence="2">Leaf</tissue>
    </source>
</reference>
<gene>
    <name evidence="2" type="ORF">Sangu_2310100</name>
</gene>
<name>A0AAW2L5L6_9LAMI</name>
<proteinExistence type="predicted"/>
<sequence length="92" mass="10354">MATRLRAELKTNTDSRVMAEGQRRPGRQMPPPGRGPPPPPQAKPAAPRLEPVDREKVLTLPLSRALCVYICYFDSIVFLCRYESTWGVEVNC</sequence>
<organism evidence="2">
    <name type="scientific">Sesamum angustifolium</name>
    <dbReference type="NCBI Taxonomy" id="2727405"/>
    <lineage>
        <taxon>Eukaryota</taxon>
        <taxon>Viridiplantae</taxon>
        <taxon>Streptophyta</taxon>
        <taxon>Embryophyta</taxon>
        <taxon>Tracheophyta</taxon>
        <taxon>Spermatophyta</taxon>
        <taxon>Magnoliopsida</taxon>
        <taxon>eudicotyledons</taxon>
        <taxon>Gunneridae</taxon>
        <taxon>Pentapetalae</taxon>
        <taxon>asterids</taxon>
        <taxon>lamiids</taxon>
        <taxon>Lamiales</taxon>
        <taxon>Pedaliaceae</taxon>
        <taxon>Sesamum</taxon>
    </lineage>
</organism>
<reference evidence="2" key="2">
    <citation type="journal article" date="2024" name="Plant">
        <title>Genomic evolution and insights into agronomic trait innovations of Sesamum species.</title>
        <authorList>
            <person name="Miao H."/>
            <person name="Wang L."/>
            <person name="Qu L."/>
            <person name="Liu H."/>
            <person name="Sun Y."/>
            <person name="Le M."/>
            <person name="Wang Q."/>
            <person name="Wei S."/>
            <person name="Zheng Y."/>
            <person name="Lin W."/>
            <person name="Duan Y."/>
            <person name="Cao H."/>
            <person name="Xiong S."/>
            <person name="Wang X."/>
            <person name="Wei L."/>
            <person name="Li C."/>
            <person name="Ma Q."/>
            <person name="Ju M."/>
            <person name="Zhao R."/>
            <person name="Li G."/>
            <person name="Mu C."/>
            <person name="Tian Q."/>
            <person name="Mei H."/>
            <person name="Zhang T."/>
            <person name="Gao T."/>
            <person name="Zhang H."/>
        </authorList>
    </citation>
    <scope>NUCLEOTIDE SEQUENCE</scope>
    <source>
        <strain evidence="2">G01</strain>
    </source>
</reference>
<comment type="caution">
    <text evidence="2">The sequence shown here is derived from an EMBL/GenBank/DDBJ whole genome shotgun (WGS) entry which is preliminary data.</text>
</comment>
<evidence type="ECO:0000313" key="2">
    <source>
        <dbReference type="EMBL" id="KAL0314657.1"/>
    </source>
</evidence>